<evidence type="ECO:0000313" key="3">
    <source>
        <dbReference type="Proteomes" id="UP001607303"/>
    </source>
</evidence>
<keyword evidence="3" id="KW-1185">Reference proteome</keyword>
<feature type="region of interest" description="Disordered" evidence="1">
    <location>
        <begin position="1"/>
        <end position="25"/>
    </location>
</feature>
<feature type="compositionally biased region" description="Basic and acidic residues" evidence="1">
    <location>
        <begin position="9"/>
        <end position="18"/>
    </location>
</feature>
<evidence type="ECO:0000313" key="2">
    <source>
        <dbReference type="EMBL" id="KAL2733393.1"/>
    </source>
</evidence>
<gene>
    <name evidence="2" type="ORF">V1477_014361</name>
</gene>
<comment type="caution">
    <text evidence="2">The sequence shown here is derived from an EMBL/GenBank/DDBJ whole genome shotgun (WGS) entry which is preliminary data.</text>
</comment>
<sequence length="361" mass="40098">MRRVKRLNPARERLEKDPLATSIGKNAGGISTPMGHLVLPRSTCHASAPSRYFCCLRRSYGENKPKATWPPLPSESTRCLNILIDQHEVSKVYISCLINKFTSSMDDTTENIYVKPRSPMSFNSAEFPFKFNLKFTTGPSSVLMIPEIEGAQYIPMPMTIPPSPSTTASTPSTMEMASGPIDYSLPKRLDQNDRSPIKAWSRLEWLLSAFKANGQKCNMQTALEATFRGDDLFYTSQSRSQGYSRFPSSTSSSISSSMSSLSSIPSSSSFIKSSKSSRSSKSNHSSSYYQPSFSSQSVFSPQRTFPSSRSSFSSLPSFSSHSSSSNESSSSSDQSVLMYYRRKKERNCSYNNTNDTKDRKG</sequence>
<organism evidence="2 3">
    <name type="scientific">Vespula maculifrons</name>
    <name type="common">Eastern yellow jacket</name>
    <name type="synonym">Wasp</name>
    <dbReference type="NCBI Taxonomy" id="7453"/>
    <lineage>
        <taxon>Eukaryota</taxon>
        <taxon>Metazoa</taxon>
        <taxon>Ecdysozoa</taxon>
        <taxon>Arthropoda</taxon>
        <taxon>Hexapoda</taxon>
        <taxon>Insecta</taxon>
        <taxon>Pterygota</taxon>
        <taxon>Neoptera</taxon>
        <taxon>Endopterygota</taxon>
        <taxon>Hymenoptera</taxon>
        <taxon>Apocrita</taxon>
        <taxon>Aculeata</taxon>
        <taxon>Vespoidea</taxon>
        <taxon>Vespidae</taxon>
        <taxon>Vespinae</taxon>
        <taxon>Vespula</taxon>
    </lineage>
</organism>
<dbReference type="Proteomes" id="UP001607303">
    <property type="component" value="Unassembled WGS sequence"/>
</dbReference>
<proteinExistence type="predicted"/>
<accession>A0ABD2BKU3</accession>
<name>A0ABD2BKU3_VESMC</name>
<feature type="compositionally biased region" description="Low complexity" evidence="1">
    <location>
        <begin position="257"/>
        <end position="335"/>
    </location>
</feature>
<dbReference type="EMBL" id="JAYRBN010000074">
    <property type="protein sequence ID" value="KAL2733393.1"/>
    <property type="molecule type" value="Genomic_DNA"/>
</dbReference>
<evidence type="ECO:0000256" key="1">
    <source>
        <dbReference type="SAM" id="MobiDB-lite"/>
    </source>
</evidence>
<dbReference type="AlphaFoldDB" id="A0ABD2BKU3"/>
<protein>
    <submittedName>
        <fullName evidence="2">Serine-rich protein C21513-like isoform X2</fullName>
    </submittedName>
</protein>
<feature type="region of interest" description="Disordered" evidence="1">
    <location>
        <begin position="257"/>
        <end position="361"/>
    </location>
</feature>
<reference evidence="2 3" key="1">
    <citation type="journal article" date="2024" name="Ann. Entomol. Soc. Am.">
        <title>Genomic analyses of the southern and eastern yellowjacket wasps (Hymenoptera: Vespidae) reveal evolutionary signatures of social life.</title>
        <authorList>
            <person name="Catto M.A."/>
            <person name="Caine P.B."/>
            <person name="Orr S.E."/>
            <person name="Hunt B.G."/>
            <person name="Goodisman M.A.D."/>
        </authorList>
    </citation>
    <scope>NUCLEOTIDE SEQUENCE [LARGE SCALE GENOMIC DNA]</scope>
    <source>
        <strain evidence="2">232</strain>
        <tissue evidence="2">Head and thorax</tissue>
    </source>
</reference>